<feature type="site" description="Important for substrate specificity" evidence="7">
    <location>
        <position position="192"/>
    </location>
</feature>
<keyword evidence="1 7" id="KW-0963">Cytoplasm</keyword>
<comment type="caution">
    <text evidence="9">The sequence shown here is derived from an EMBL/GenBank/DDBJ whole genome shotgun (WGS) entry which is preliminary data.</text>
</comment>
<feature type="binding site" evidence="7">
    <location>
        <position position="163"/>
    </location>
    <ligand>
        <name>substrate</name>
    </ligand>
</feature>
<dbReference type="PANTHER" id="PTHR20919">
    <property type="entry name" value="HOMOSERINE O-SUCCINYLTRANSFERASE"/>
    <property type="match status" value="1"/>
</dbReference>
<dbReference type="EC" id="2.3.1.31" evidence="7"/>
<dbReference type="GO" id="GO:0005737">
    <property type="term" value="C:cytoplasm"/>
    <property type="evidence" value="ECO:0007669"/>
    <property type="project" value="UniProtKB-SubCell"/>
</dbReference>
<dbReference type="InterPro" id="IPR033752">
    <property type="entry name" value="MetA_family"/>
</dbReference>
<dbReference type="NCBIfam" id="TIGR01001">
    <property type="entry name" value="metA"/>
    <property type="match status" value="1"/>
</dbReference>
<comment type="catalytic activity">
    <reaction evidence="6 7">
        <text>L-homoserine + acetyl-CoA = O-acetyl-L-homoserine + CoA</text>
        <dbReference type="Rhea" id="RHEA:13701"/>
        <dbReference type="ChEBI" id="CHEBI:57287"/>
        <dbReference type="ChEBI" id="CHEBI:57288"/>
        <dbReference type="ChEBI" id="CHEBI:57476"/>
        <dbReference type="ChEBI" id="CHEBI:57716"/>
        <dbReference type="EC" id="2.3.1.31"/>
    </reaction>
</comment>
<feature type="binding site" evidence="7">
    <location>
        <position position="249"/>
    </location>
    <ligand>
        <name>substrate</name>
    </ligand>
</feature>
<feature type="active site" evidence="7">
    <location>
        <position position="237"/>
    </location>
</feature>
<dbReference type="InterPro" id="IPR029062">
    <property type="entry name" value="Class_I_gatase-like"/>
</dbReference>
<keyword evidence="5 7" id="KW-0012">Acyltransferase</keyword>
<gene>
    <name evidence="9" type="primary">metA</name>
    <name evidence="7" type="synonym">metAA</name>
    <name evidence="9" type="ORF">IAC73_02650</name>
</gene>
<dbReference type="PANTHER" id="PTHR20919:SF0">
    <property type="entry name" value="HOMOSERINE O-SUCCINYLTRANSFERASE"/>
    <property type="match status" value="1"/>
</dbReference>
<keyword evidence="3 7" id="KW-0808">Transferase</keyword>
<proteinExistence type="inferred from homology"/>
<feature type="binding site" evidence="7">
    <location>
        <position position="192"/>
    </location>
    <ligand>
        <name>substrate</name>
    </ligand>
</feature>
<organism evidence="9 10">
    <name type="scientific">Candidatus Limadaptatus stercoripullorum</name>
    <dbReference type="NCBI Taxonomy" id="2840846"/>
    <lineage>
        <taxon>Bacteria</taxon>
        <taxon>Bacillati</taxon>
        <taxon>Bacillota</taxon>
        <taxon>Clostridia</taxon>
        <taxon>Eubacteriales</taxon>
        <taxon>Candidatus Limadaptatus</taxon>
    </lineage>
</organism>
<comment type="subcellular location">
    <subcellularLocation>
        <location evidence="7">Cytoplasm</location>
    </subcellularLocation>
</comment>
<accession>A0A9D1N8Z9</accession>
<dbReference type="PIRSF" id="PIRSF000450">
    <property type="entry name" value="H_ser_succinyltr"/>
    <property type="match status" value="1"/>
</dbReference>
<dbReference type="Pfam" id="PF04204">
    <property type="entry name" value="HTS"/>
    <property type="match status" value="1"/>
</dbReference>
<keyword evidence="2 7" id="KW-0028">Amino-acid biosynthesis</keyword>
<reference evidence="9" key="2">
    <citation type="journal article" date="2021" name="PeerJ">
        <title>Extensive microbial diversity within the chicken gut microbiome revealed by metagenomics and culture.</title>
        <authorList>
            <person name="Gilroy R."/>
            <person name="Ravi A."/>
            <person name="Getino M."/>
            <person name="Pursley I."/>
            <person name="Horton D.L."/>
            <person name="Alikhan N.F."/>
            <person name="Baker D."/>
            <person name="Gharbi K."/>
            <person name="Hall N."/>
            <person name="Watson M."/>
            <person name="Adriaenssens E.M."/>
            <person name="Foster-Nyarko E."/>
            <person name="Jarju S."/>
            <person name="Secka A."/>
            <person name="Antonio M."/>
            <person name="Oren A."/>
            <person name="Chaudhuri R.R."/>
            <person name="La Ragione R."/>
            <person name="Hildebrand F."/>
            <person name="Pallen M.J."/>
        </authorList>
    </citation>
    <scope>NUCLEOTIDE SEQUENCE</scope>
    <source>
        <strain evidence="9">10406</strain>
    </source>
</reference>
<dbReference type="CDD" id="cd03131">
    <property type="entry name" value="GATase1_HTS"/>
    <property type="match status" value="1"/>
</dbReference>
<evidence type="ECO:0000313" key="9">
    <source>
        <dbReference type="EMBL" id="HIU98726.1"/>
    </source>
</evidence>
<feature type="active site" description="Acyl-thioester intermediate" evidence="7 8">
    <location>
        <position position="142"/>
    </location>
</feature>
<evidence type="ECO:0000256" key="1">
    <source>
        <dbReference type="ARBA" id="ARBA00022490"/>
    </source>
</evidence>
<feature type="active site" description="Proton acceptor" evidence="7">
    <location>
        <position position="235"/>
    </location>
</feature>
<evidence type="ECO:0000256" key="6">
    <source>
        <dbReference type="ARBA" id="ARBA00049043"/>
    </source>
</evidence>
<comment type="caution">
    <text evidence="7">Lacks conserved residue(s) required for the propagation of feature annotation.</text>
</comment>
<protein>
    <recommendedName>
        <fullName evidence="7">Homoserine O-acetyltransferase</fullName>
        <shortName evidence="7">HAT</shortName>
        <ecNumber evidence="7">2.3.1.31</ecNumber>
    </recommendedName>
    <alternativeName>
        <fullName evidence="7">Homoserine transacetylase</fullName>
        <shortName evidence="7">HTA</shortName>
    </alternativeName>
</protein>
<dbReference type="EMBL" id="DVOE01000037">
    <property type="protein sequence ID" value="HIU98726.1"/>
    <property type="molecule type" value="Genomic_DNA"/>
</dbReference>
<dbReference type="SUPFAM" id="SSF52317">
    <property type="entry name" value="Class I glutamine amidotransferase-like"/>
    <property type="match status" value="1"/>
</dbReference>
<dbReference type="GO" id="GO:0019281">
    <property type="term" value="P:L-methionine biosynthetic process from homoserine via O-succinyl-L-homoserine and cystathionine"/>
    <property type="evidence" value="ECO:0007669"/>
    <property type="project" value="InterPro"/>
</dbReference>
<feature type="site" description="Important for acyl-CoA specificity" evidence="7">
    <location>
        <position position="111"/>
    </location>
</feature>
<dbReference type="Gene3D" id="3.40.50.880">
    <property type="match status" value="1"/>
</dbReference>
<dbReference type="GO" id="GO:0004414">
    <property type="term" value="F:homoserine O-acetyltransferase activity"/>
    <property type="evidence" value="ECO:0007669"/>
    <property type="project" value="UniProtKB-EC"/>
</dbReference>
<dbReference type="AlphaFoldDB" id="A0A9D1N8Z9"/>
<sequence>MPIIISKELPAYEVLRGEKIFVMDSVRAVTQDIRPLEVAIVNLMPTKEVTETQLIRLLGNTPLQVHIHLIGTASYKSRHVSEAHMHKFYRSLSEVNGMKFDGMIVTGAPVETIPFEDVKYWNELVSIMEFARENVTSTIYICWGAQAALYHFYGIGKQLLERKLFGIYPTRAMQENDMLLKGMDDTFYIPHSRHTRVDEDALRRCPDIKILAESPVAGISIAKTHDNKSFFFTGHAEYDRFTLAKEYERDLAKGLDIAPPENYFTDETLTSVDMKWRSTANLLFYNWLNYYVYQVTPYKIDEVGK</sequence>
<evidence type="ECO:0000313" key="10">
    <source>
        <dbReference type="Proteomes" id="UP000886857"/>
    </source>
</evidence>
<comment type="pathway">
    <text evidence="7">Amino-acid biosynthesis; L-methionine biosynthesis via de novo pathway; O-acetyl-L-homoserine from L-homoserine: step 1/1.</text>
</comment>
<evidence type="ECO:0000256" key="3">
    <source>
        <dbReference type="ARBA" id="ARBA00022679"/>
    </source>
</evidence>
<evidence type="ECO:0000256" key="7">
    <source>
        <dbReference type="HAMAP-Rule" id="MF_00295"/>
    </source>
</evidence>
<dbReference type="HAMAP" id="MF_00295">
    <property type="entry name" value="MetA_acyltransf"/>
    <property type="match status" value="1"/>
</dbReference>
<comment type="function">
    <text evidence="7">Transfers an acetyl group from acetyl-CoA to L-homoserine, forming acetyl-L-homoserine.</text>
</comment>
<dbReference type="InterPro" id="IPR005697">
    <property type="entry name" value="HST_MetA"/>
</dbReference>
<name>A0A9D1N8Z9_9FIRM</name>
<dbReference type="GO" id="GO:0008899">
    <property type="term" value="F:homoserine O-succinyltransferase activity"/>
    <property type="evidence" value="ECO:0007669"/>
    <property type="project" value="UniProtKB-UniRule"/>
</dbReference>
<dbReference type="Proteomes" id="UP000886857">
    <property type="component" value="Unassembled WGS sequence"/>
</dbReference>
<reference evidence="9" key="1">
    <citation type="submission" date="2020-10" db="EMBL/GenBank/DDBJ databases">
        <authorList>
            <person name="Gilroy R."/>
        </authorList>
    </citation>
    <scope>NUCLEOTIDE SEQUENCE</scope>
    <source>
        <strain evidence="9">10406</strain>
    </source>
</reference>
<evidence type="ECO:0000256" key="2">
    <source>
        <dbReference type="ARBA" id="ARBA00022605"/>
    </source>
</evidence>
<evidence type="ECO:0000256" key="4">
    <source>
        <dbReference type="ARBA" id="ARBA00023167"/>
    </source>
</evidence>
<evidence type="ECO:0000256" key="5">
    <source>
        <dbReference type="ARBA" id="ARBA00023315"/>
    </source>
</evidence>
<evidence type="ECO:0000256" key="8">
    <source>
        <dbReference type="PIRSR" id="PIRSR000450-1"/>
    </source>
</evidence>
<comment type="similarity">
    <text evidence="7">Belongs to the MetA family.</text>
</comment>
<keyword evidence="4 7" id="KW-0486">Methionine biosynthesis</keyword>